<organism evidence="7 8">
    <name type="scientific">Muricoprocola aceti</name>
    <dbReference type="NCBI Taxonomy" id="2981772"/>
    <lineage>
        <taxon>Bacteria</taxon>
        <taxon>Bacillati</taxon>
        <taxon>Bacillota</taxon>
        <taxon>Clostridia</taxon>
        <taxon>Lachnospirales</taxon>
        <taxon>Lachnospiraceae</taxon>
        <taxon>Muricoprocola</taxon>
    </lineage>
</organism>
<reference evidence="7 8" key="1">
    <citation type="journal article" date="2021" name="ISME Commun">
        <title>Automated analysis of genomic sequences facilitates high-throughput and comprehensive description of bacteria.</title>
        <authorList>
            <person name="Hitch T.C.A."/>
        </authorList>
    </citation>
    <scope>NUCLEOTIDE SEQUENCE [LARGE SCALE GENOMIC DNA]</scope>
    <source>
        <strain evidence="7 8">Sanger_29</strain>
    </source>
</reference>
<evidence type="ECO:0000313" key="8">
    <source>
        <dbReference type="Proteomes" id="UP001652338"/>
    </source>
</evidence>
<feature type="transmembrane region" description="Helical" evidence="6">
    <location>
        <begin position="283"/>
        <end position="301"/>
    </location>
</feature>
<feature type="transmembrane region" description="Helical" evidence="6">
    <location>
        <begin position="307"/>
        <end position="325"/>
    </location>
</feature>
<proteinExistence type="predicted"/>
<keyword evidence="3 6" id="KW-0812">Transmembrane</keyword>
<dbReference type="EMBL" id="JAOQKE010000013">
    <property type="protein sequence ID" value="MCU6725724.1"/>
    <property type="molecule type" value="Genomic_DNA"/>
</dbReference>
<dbReference type="Pfam" id="PF01943">
    <property type="entry name" value="Polysacc_synt"/>
    <property type="match status" value="1"/>
</dbReference>
<comment type="caution">
    <text evidence="7">The sequence shown here is derived from an EMBL/GenBank/DDBJ whole genome shotgun (WGS) entry which is preliminary data.</text>
</comment>
<evidence type="ECO:0000256" key="1">
    <source>
        <dbReference type="ARBA" id="ARBA00004651"/>
    </source>
</evidence>
<evidence type="ECO:0000256" key="5">
    <source>
        <dbReference type="ARBA" id="ARBA00023136"/>
    </source>
</evidence>
<dbReference type="InterPro" id="IPR024923">
    <property type="entry name" value="PG_synth_SpoVB"/>
</dbReference>
<gene>
    <name evidence="7" type="ORF">OCV47_10245</name>
</gene>
<feature type="transmembrane region" description="Helical" evidence="6">
    <location>
        <begin position="332"/>
        <end position="350"/>
    </location>
</feature>
<keyword evidence="2" id="KW-1003">Cell membrane</keyword>
<evidence type="ECO:0000256" key="4">
    <source>
        <dbReference type="ARBA" id="ARBA00022989"/>
    </source>
</evidence>
<dbReference type="InterPro" id="IPR050833">
    <property type="entry name" value="Poly_Biosynth_Transport"/>
</dbReference>
<evidence type="ECO:0000256" key="3">
    <source>
        <dbReference type="ARBA" id="ARBA00022692"/>
    </source>
</evidence>
<feature type="transmembrane region" description="Helical" evidence="6">
    <location>
        <begin position="397"/>
        <end position="415"/>
    </location>
</feature>
<keyword evidence="4 6" id="KW-1133">Transmembrane helix</keyword>
<dbReference type="RefSeq" id="WP_262654993.1">
    <property type="nucleotide sequence ID" value="NZ_JAOQKE010000013.1"/>
</dbReference>
<feature type="transmembrane region" description="Helical" evidence="6">
    <location>
        <begin position="86"/>
        <end position="115"/>
    </location>
</feature>
<accession>A0ABT2SMI3</accession>
<evidence type="ECO:0000256" key="6">
    <source>
        <dbReference type="SAM" id="Phobius"/>
    </source>
</evidence>
<feature type="transmembrane region" description="Helical" evidence="6">
    <location>
        <begin position="159"/>
        <end position="177"/>
    </location>
</feature>
<protein>
    <submittedName>
        <fullName evidence="7">Polysaccharide biosynthesis protein</fullName>
    </submittedName>
</protein>
<dbReference type="Proteomes" id="UP001652338">
    <property type="component" value="Unassembled WGS sequence"/>
</dbReference>
<feature type="transmembrane region" description="Helical" evidence="6">
    <location>
        <begin position="183"/>
        <end position="209"/>
    </location>
</feature>
<keyword evidence="8" id="KW-1185">Reference proteome</keyword>
<comment type="subcellular location">
    <subcellularLocation>
        <location evidence="1">Cell membrane</location>
        <topology evidence="1">Multi-pass membrane protein</topology>
    </subcellularLocation>
</comment>
<feature type="transmembrane region" description="Helical" evidence="6">
    <location>
        <begin position="43"/>
        <end position="66"/>
    </location>
</feature>
<sequence length="456" mass="49840">MFVKHPLFKGTIILTLSGILSRFMGFFYRVFLSRAIGAEGMGLYQLVFPVYILASSITVSGIQTAISRLVSARTASVSSESGKTILLTGILISAGLSIPVSALLFFLASPIAIWYLKSPAATDLLRLVALAIPFGAFHACADGYYLGIRNTVVPAIRQLLEQAVRFLLLLPLYYGFFPHSVPLTPLIAVLILVLEECAAALFSFFTLFFSLSRPGNTLFLQKIRLFLQYHHTVLYSDSAELLSVALPLTGNRVVVCLLQSLEASLLPVRLCCYGYTAAQALRIYGILTGMSLPMILFPTAVTSALCAMLLPSVSAAWASGFIVTVHRLIQKSILSCLSIGLVFSLSFLLLGKPVTVLLFQNELAGCYVQAFAFVCPLLYLNPVLFSILNGLGKSSAVFFYSLGSLVLRLVFLFFVVPFWGITGYFMGLFLSQLLCCFLSLRSLGKQCRLREKNTPV</sequence>
<keyword evidence="5 6" id="KW-0472">Membrane</keyword>
<evidence type="ECO:0000256" key="2">
    <source>
        <dbReference type="ARBA" id="ARBA00022475"/>
    </source>
</evidence>
<dbReference type="PIRSF" id="PIRSF038958">
    <property type="entry name" value="PG_synth_SpoVB"/>
    <property type="match status" value="1"/>
</dbReference>
<feature type="transmembrane region" description="Helical" evidence="6">
    <location>
        <begin position="12"/>
        <end position="31"/>
    </location>
</feature>
<dbReference type="PANTHER" id="PTHR30250:SF24">
    <property type="entry name" value="STAGE V SPORULATION PROTEIN B"/>
    <property type="match status" value="1"/>
</dbReference>
<feature type="transmembrane region" description="Helical" evidence="6">
    <location>
        <begin position="421"/>
        <end position="440"/>
    </location>
</feature>
<dbReference type="InterPro" id="IPR002797">
    <property type="entry name" value="Polysacc_synth"/>
</dbReference>
<dbReference type="PANTHER" id="PTHR30250">
    <property type="entry name" value="PST FAMILY PREDICTED COLANIC ACID TRANSPORTER"/>
    <property type="match status" value="1"/>
</dbReference>
<feature type="transmembrane region" description="Helical" evidence="6">
    <location>
        <begin position="370"/>
        <end position="390"/>
    </location>
</feature>
<dbReference type="CDD" id="cd13124">
    <property type="entry name" value="MATE_SpoVB_like"/>
    <property type="match status" value="1"/>
</dbReference>
<name>A0ABT2SMI3_9FIRM</name>
<evidence type="ECO:0000313" key="7">
    <source>
        <dbReference type="EMBL" id="MCU6725724.1"/>
    </source>
</evidence>